<evidence type="ECO:0000256" key="11">
    <source>
        <dbReference type="ARBA" id="ARBA00023157"/>
    </source>
</evidence>
<evidence type="ECO:0000259" key="19">
    <source>
        <dbReference type="PROSITE" id="PS50261"/>
    </source>
</evidence>
<dbReference type="InterPro" id="IPR000742">
    <property type="entry name" value="EGF"/>
</dbReference>
<sequence length="735" mass="81467">MGVGNKELLILGLMCMLGKCFSRCEIGFSSEGNKCVDVDECEEIPGICGKYTICFNTNGSYFCQCKSGFINNRGTVNFTGIDGQCQDVNECFNNNICGPVASCANQIGTYACICPVGYTNNSTPGDCKDINECMEAEVNREEICGEKGTCKNTDGSYWCKCPEGYTTYGNKRTPCSELKCDSFSTNSWPTQSLGGLANIWSMMRNSCLALSNPSGEEKANGEVLLEKLFTATVSVLSPGPLDNSDHVSKLLSTVENSIMLIGPQLKANRTKIETTETEAEIALRRGKTRPTGPIHLTNENASLDTDWETASGTGTYPGFAMAALLSYKNLSISDKRAFDELKGHENDSMDPSFWISSNVVSVMVSNPSTQHLSRWVNITLRHLPDIDSFTEVKYICAYWNERGAWSTDGCKREQISNASHTVCTCEHLSSFAVLMAMYPMKHPFALQMVTKIGLTISILCLILSILTFKFCRSIQGTRTTIHLHLCICLLLADLIFLTSVSRTKPVGGCRFVAAMLHYFFLGVFTWMLLEGVQLYRMVVLVFNANIRPLYLYITGYGAPLVIIIISAISRPQGYGTNEYCWLSLENGFIWSFFGPVCFIIVINVFFFIVTVWKLAQKFTSLNPDLSKLHKIKAFTVTAIAQMCILGLMWVFGAFLFDESTMVVAYIFTILNSLQGALVFIMHCLLSKQVRDDYVHFLSCICTPQKKRYSDFSSTNPSSSQSQASQSGHHTGESQI</sequence>
<feature type="transmembrane region" description="Helical" evidence="15">
    <location>
        <begin position="662"/>
        <end position="685"/>
    </location>
</feature>
<feature type="transmembrane region" description="Helical" evidence="15">
    <location>
        <begin position="588"/>
        <end position="612"/>
    </location>
</feature>
<dbReference type="PROSITE" id="PS50221">
    <property type="entry name" value="GAIN_B"/>
    <property type="match status" value="1"/>
</dbReference>
<dbReference type="PROSITE" id="PS01187">
    <property type="entry name" value="EGF_CA"/>
    <property type="match status" value="1"/>
</dbReference>
<keyword evidence="3 13" id="KW-0245">EGF-like domain</keyword>
<reference evidence="21" key="1">
    <citation type="submission" date="2025-08" db="UniProtKB">
        <authorList>
            <consortium name="RefSeq"/>
        </authorList>
    </citation>
    <scope>IDENTIFICATION</scope>
    <source>
        <tissue evidence="21">Brain</tissue>
    </source>
</reference>
<dbReference type="Gene3D" id="2.60.220.50">
    <property type="match status" value="1"/>
</dbReference>
<evidence type="ECO:0000256" key="14">
    <source>
        <dbReference type="SAM" id="MobiDB-lite"/>
    </source>
</evidence>
<proteinExistence type="predicted"/>
<dbReference type="InterPro" id="IPR018097">
    <property type="entry name" value="EGF_Ca-bd_CS"/>
</dbReference>
<dbReference type="PROSITE" id="PS50261">
    <property type="entry name" value="G_PROTEIN_RECEP_F2_4"/>
    <property type="match status" value="1"/>
</dbReference>
<dbReference type="SUPFAM" id="SSF81321">
    <property type="entry name" value="Family A G protein-coupled receptor-like"/>
    <property type="match status" value="1"/>
</dbReference>
<keyword evidence="21" id="KW-0675">Receptor</keyword>
<feature type="transmembrane region" description="Helical" evidence="15">
    <location>
        <begin position="549"/>
        <end position="568"/>
    </location>
</feature>
<dbReference type="GO" id="GO:0007189">
    <property type="term" value="P:adenylate cyclase-activating G protein-coupled receptor signaling pathway"/>
    <property type="evidence" value="ECO:0007669"/>
    <property type="project" value="TreeGrafter"/>
</dbReference>
<evidence type="ECO:0000256" key="4">
    <source>
        <dbReference type="ARBA" id="ARBA00022692"/>
    </source>
</evidence>
<dbReference type="PROSITE" id="PS50026">
    <property type="entry name" value="EGF_3"/>
    <property type="match status" value="3"/>
</dbReference>
<keyword evidence="7" id="KW-0106">Calcium</keyword>
<evidence type="ECO:0000256" key="7">
    <source>
        <dbReference type="ARBA" id="ARBA00022837"/>
    </source>
</evidence>
<feature type="signal peptide" evidence="16">
    <location>
        <begin position="1"/>
        <end position="22"/>
    </location>
</feature>
<dbReference type="PANTHER" id="PTHR12011">
    <property type="entry name" value="ADHESION G-PROTEIN COUPLED RECEPTOR"/>
    <property type="match status" value="1"/>
</dbReference>
<feature type="domain" description="EGF-like" evidence="17">
    <location>
        <begin position="37"/>
        <end position="75"/>
    </location>
</feature>
<dbReference type="InterPro" id="IPR001881">
    <property type="entry name" value="EGF-like_Ca-bd_dom"/>
</dbReference>
<feature type="domain" description="G-protein coupled receptors family 2 profile 2" evidence="19">
    <location>
        <begin position="446"/>
        <end position="686"/>
    </location>
</feature>
<dbReference type="GO" id="GO:0007155">
    <property type="term" value="P:cell adhesion"/>
    <property type="evidence" value="ECO:0007669"/>
    <property type="project" value="UniProtKB-KW"/>
</dbReference>
<dbReference type="InterPro" id="IPR000203">
    <property type="entry name" value="GPS"/>
</dbReference>
<comment type="subcellular location">
    <subcellularLocation>
        <location evidence="1">Cell membrane</location>
        <topology evidence="1">Multi-pass membrane protein</topology>
    </subcellularLocation>
</comment>
<dbReference type="PROSITE" id="PS00010">
    <property type="entry name" value="ASX_HYDROXYL"/>
    <property type="match status" value="3"/>
</dbReference>
<dbReference type="InterPro" id="IPR046338">
    <property type="entry name" value="GAIN_dom_sf"/>
</dbReference>
<dbReference type="GeneID" id="108885415"/>
<dbReference type="InterPro" id="IPR000152">
    <property type="entry name" value="EGF-type_Asp/Asn_hydroxyl_site"/>
</dbReference>
<dbReference type="RefSeq" id="XP_050926720.1">
    <property type="nucleotide sequence ID" value="XM_051070763.1"/>
</dbReference>
<evidence type="ECO:0000256" key="10">
    <source>
        <dbReference type="ARBA" id="ARBA00023136"/>
    </source>
</evidence>
<dbReference type="GO" id="GO:0030855">
    <property type="term" value="P:epithelial cell differentiation"/>
    <property type="evidence" value="ECO:0007669"/>
    <property type="project" value="UniProtKB-ARBA"/>
</dbReference>
<evidence type="ECO:0000313" key="20">
    <source>
        <dbReference type="Proteomes" id="UP000694890"/>
    </source>
</evidence>
<dbReference type="InterPro" id="IPR049883">
    <property type="entry name" value="NOTCH1_EGF-like"/>
</dbReference>
<evidence type="ECO:0000256" key="1">
    <source>
        <dbReference type="ARBA" id="ARBA00004651"/>
    </source>
</evidence>
<dbReference type="Proteomes" id="UP000694890">
    <property type="component" value="Linkage group LG5"/>
</dbReference>
<dbReference type="InterPro" id="IPR017981">
    <property type="entry name" value="GPCR_2-like_7TM"/>
</dbReference>
<dbReference type="InterPro" id="IPR057244">
    <property type="entry name" value="GAIN_B"/>
</dbReference>
<dbReference type="Pfam" id="PF00002">
    <property type="entry name" value="7tm_2"/>
    <property type="match status" value="1"/>
</dbReference>
<comment type="caution">
    <text evidence="13">Lacks conserved residue(s) required for the propagation of feature annotation.</text>
</comment>
<dbReference type="SUPFAM" id="SSF57184">
    <property type="entry name" value="Growth factor receptor domain"/>
    <property type="match status" value="1"/>
</dbReference>
<dbReference type="Gene3D" id="1.20.1070.10">
    <property type="entry name" value="Rhodopsin 7-helix transmembrane proteins"/>
    <property type="match status" value="1"/>
</dbReference>
<dbReference type="InterPro" id="IPR009030">
    <property type="entry name" value="Growth_fac_rcpt_cys_sf"/>
</dbReference>
<dbReference type="Gene3D" id="2.10.25.10">
    <property type="entry name" value="Laminin"/>
    <property type="match status" value="3"/>
</dbReference>
<keyword evidence="11" id="KW-1015">Disulfide bond</keyword>
<feature type="transmembrane region" description="Helical" evidence="15">
    <location>
        <begin position="633"/>
        <end position="656"/>
    </location>
</feature>
<dbReference type="SMART" id="SM00181">
    <property type="entry name" value="EGF"/>
    <property type="match status" value="3"/>
</dbReference>
<evidence type="ECO:0000256" key="15">
    <source>
        <dbReference type="SAM" id="Phobius"/>
    </source>
</evidence>
<evidence type="ECO:0000313" key="21">
    <source>
        <dbReference type="RefSeq" id="XP_050926720.1"/>
    </source>
</evidence>
<organism evidence="20 21">
    <name type="scientific">Lates calcarifer</name>
    <name type="common">Barramundi</name>
    <name type="synonym">Holocentrus calcarifer</name>
    <dbReference type="NCBI Taxonomy" id="8187"/>
    <lineage>
        <taxon>Eukaryota</taxon>
        <taxon>Metazoa</taxon>
        <taxon>Chordata</taxon>
        <taxon>Craniata</taxon>
        <taxon>Vertebrata</taxon>
        <taxon>Euteleostomi</taxon>
        <taxon>Actinopterygii</taxon>
        <taxon>Neopterygii</taxon>
        <taxon>Teleostei</taxon>
        <taxon>Neoteleostei</taxon>
        <taxon>Acanthomorphata</taxon>
        <taxon>Carangaria</taxon>
        <taxon>Carangaria incertae sedis</taxon>
        <taxon>Centropomidae</taxon>
        <taxon>Lates</taxon>
    </lineage>
</organism>
<evidence type="ECO:0000256" key="8">
    <source>
        <dbReference type="ARBA" id="ARBA00022889"/>
    </source>
</evidence>
<dbReference type="GO" id="GO:0004930">
    <property type="term" value="F:G protein-coupled receptor activity"/>
    <property type="evidence" value="ECO:0007669"/>
    <property type="project" value="InterPro"/>
</dbReference>
<evidence type="ECO:0000256" key="16">
    <source>
        <dbReference type="SAM" id="SignalP"/>
    </source>
</evidence>
<keyword evidence="4 15" id="KW-0812">Transmembrane</keyword>
<keyword evidence="8" id="KW-0130">Cell adhesion</keyword>
<feature type="domain" description="EGF-like" evidence="17">
    <location>
        <begin position="129"/>
        <end position="176"/>
    </location>
</feature>
<feature type="domain" description="GAIN-B" evidence="18">
    <location>
        <begin position="271"/>
        <end position="441"/>
    </location>
</feature>
<dbReference type="KEGG" id="lcf:108885415"/>
<keyword evidence="2" id="KW-1003">Cell membrane</keyword>
<evidence type="ECO:0000256" key="2">
    <source>
        <dbReference type="ARBA" id="ARBA00022475"/>
    </source>
</evidence>
<feature type="transmembrane region" description="Helical" evidence="15">
    <location>
        <begin position="511"/>
        <end position="529"/>
    </location>
</feature>
<keyword evidence="12" id="KW-0325">Glycoprotein</keyword>
<dbReference type="PRINTS" id="PR00249">
    <property type="entry name" value="GPCRSECRETIN"/>
</dbReference>
<evidence type="ECO:0000256" key="6">
    <source>
        <dbReference type="ARBA" id="ARBA00022737"/>
    </source>
</evidence>
<keyword evidence="10 15" id="KW-0472">Membrane</keyword>
<dbReference type="InterPro" id="IPR000832">
    <property type="entry name" value="GPCR_2_secretin-like"/>
</dbReference>
<feature type="region of interest" description="Disordered" evidence="14">
    <location>
        <begin position="710"/>
        <end position="735"/>
    </location>
</feature>
<name>A0AAJ8B6P6_LATCA</name>
<dbReference type="SUPFAM" id="SSF57196">
    <property type="entry name" value="EGF/Laminin"/>
    <property type="match status" value="1"/>
</dbReference>
<evidence type="ECO:0000259" key="17">
    <source>
        <dbReference type="PROSITE" id="PS50026"/>
    </source>
</evidence>
<keyword evidence="6" id="KW-0677">Repeat</keyword>
<dbReference type="Pfam" id="PF01825">
    <property type="entry name" value="GPS"/>
    <property type="match status" value="1"/>
</dbReference>
<keyword evidence="9 15" id="KW-1133">Transmembrane helix</keyword>
<dbReference type="FunFam" id="1.20.1070.10:FF:000136">
    <property type="entry name" value="Adhesion G protein-coupled receptor E5"/>
    <property type="match status" value="1"/>
</dbReference>
<feature type="domain" description="EGF-like" evidence="17">
    <location>
        <begin position="87"/>
        <end position="128"/>
    </location>
</feature>
<feature type="transmembrane region" description="Helical" evidence="15">
    <location>
        <begin position="480"/>
        <end position="499"/>
    </location>
</feature>
<dbReference type="Pfam" id="PF07645">
    <property type="entry name" value="EGF_CA"/>
    <property type="match status" value="3"/>
</dbReference>
<evidence type="ECO:0000256" key="9">
    <source>
        <dbReference type="ARBA" id="ARBA00022989"/>
    </source>
</evidence>
<feature type="chain" id="PRO_5042498987" evidence="16">
    <location>
        <begin position="23"/>
        <end position="735"/>
    </location>
</feature>
<dbReference type="AlphaFoldDB" id="A0AAJ8B6P6"/>
<evidence type="ECO:0000259" key="18">
    <source>
        <dbReference type="PROSITE" id="PS50221"/>
    </source>
</evidence>
<dbReference type="SMART" id="SM00303">
    <property type="entry name" value="GPS"/>
    <property type="match status" value="1"/>
</dbReference>
<protein>
    <submittedName>
        <fullName evidence="21">LOW QUALITY PROTEIN: adhesion G protein-coupled receptor E5</fullName>
    </submittedName>
</protein>
<evidence type="ECO:0000256" key="12">
    <source>
        <dbReference type="ARBA" id="ARBA00023180"/>
    </source>
</evidence>
<dbReference type="PANTHER" id="PTHR12011:SF433">
    <property type="entry name" value="ADHESION G PROTEIN-COUPLED RECEPTOR E1-LIKE-RELATED"/>
    <property type="match status" value="1"/>
</dbReference>
<dbReference type="PRINTS" id="PR01278">
    <property type="entry name" value="CD97PROTEIN"/>
</dbReference>
<dbReference type="GO" id="GO:0005886">
    <property type="term" value="C:plasma membrane"/>
    <property type="evidence" value="ECO:0007669"/>
    <property type="project" value="UniProtKB-SubCell"/>
</dbReference>
<dbReference type="FunFam" id="2.10.25.10:FF:000038">
    <property type="entry name" value="Fibrillin 2"/>
    <property type="match status" value="1"/>
</dbReference>
<dbReference type="PROSITE" id="PS01186">
    <property type="entry name" value="EGF_2"/>
    <property type="match status" value="1"/>
</dbReference>
<evidence type="ECO:0000256" key="5">
    <source>
        <dbReference type="ARBA" id="ARBA00022729"/>
    </source>
</evidence>
<dbReference type="GO" id="GO:0005509">
    <property type="term" value="F:calcium ion binding"/>
    <property type="evidence" value="ECO:0007669"/>
    <property type="project" value="InterPro"/>
</dbReference>
<dbReference type="CDD" id="cd00054">
    <property type="entry name" value="EGF_CA"/>
    <property type="match status" value="3"/>
</dbReference>
<evidence type="ECO:0000256" key="13">
    <source>
        <dbReference type="PROSITE-ProRule" id="PRU00076"/>
    </source>
</evidence>
<accession>A0AAJ8B6P6</accession>
<feature type="compositionally biased region" description="Low complexity" evidence="14">
    <location>
        <begin position="710"/>
        <end position="726"/>
    </location>
</feature>
<feature type="transmembrane region" description="Helical" evidence="15">
    <location>
        <begin position="444"/>
        <end position="468"/>
    </location>
</feature>
<dbReference type="SMART" id="SM00179">
    <property type="entry name" value="EGF_CA"/>
    <property type="match status" value="3"/>
</dbReference>
<evidence type="ECO:0000256" key="3">
    <source>
        <dbReference type="ARBA" id="ARBA00022536"/>
    </source>
</evidence>
<dbReference type="GO" id="GO:0007166">
    <property type="term" value="P:cell surface receptor signaling pathway"/>
    <property type="evidence" value="ECO:0007669"/>
    <property type="project" value="InterPro"/>
</dbReference>
<dbReference type="InterPro" id="IPR003056">
    <property type="entry name" value="GPCR_2_ADGRE2_ADGRE5"/>
</dbReference>
<gene>
    <name evidence="21" type="primary">LOC108885415</name>
</gene>
<keyword evidence="5 16" id="KW-0732">Signal</keyword>